<name>A0A512H8W1_9PROT</name>
<sequence>MRFLIRILLAVVVLGVATLGVVLASLDTAPPTRTIIKVIPNDRY</sequence>
<proteinExistence type="predicted"/>
<organism evidence="1 2">
    <name type="scientific">Pararhodospirillum oryzae</name>
    <dbReference type="NCBI Taxonomy" id="478448"/>
    <lineage>
        <taxon>Bacteria</taxon>
        <taxon>Pseudomonadati</taxon>
        <taxon>Pseudomonadota</taxon>
        <taxon>Alphaproteobacteria</taxon>
        <taxon>Rhodospirillales</taxon>
        <taxon>Rhodospirillaceae</taxon>
        <taxon>Pararhodospirillum</taxon>
    </lineage>
</organism>
<evidence type="ECO:0000313" key="2">
    <source>
        <dbReference type="Proteomes" id="UP000321567"/>
    </source>
</evidence>
<dbReference type="RefSeq" id="WP_281291023.1">
    <property type="nucleotide sequence ID" value="NZ_BJZO01000052.1"/>
</dbReference>
<dbReference type="EMBL" id="BJZO01000052">
    <property type="protein sequence ID" value="GEO81896.1"/>
    <property type="molecule type" value="Genomic_DNA"/>
</dbReference>
<evidence type="ECO:0000313" key="1">
    <source>
        <dbReference type="EMBL" id="GEO81896.1"/>
    </source>
</evidence>
<keyword evidence="2" id="KW-1185">Reference proteome</keyword>
<dbReference type="AlphaFoldDB" id="A0A512H8W1"/>
<protein>
    <submittedName>
        <fullName evidence="1">Uncharacterized protein</fullName>
    </submittedName>
</protein>
<comment type="caution">
    <text evidence="1">The sequence shown here is derived from an EMBL/GenBank/DDBJ whole genome shotgun (WGS) entry which is preliminary data.</text>
</comment>
<reference evidence="1 2" key="1">
    <citation type="submission" date="2019-07" db="EMBL/GenBank/DDBJ databases">
        <title>Whole genome shotgun sequence of Rhodospirillum oryzae NBRC 107573.</title>
        <authorList>
            <person name="Hosoyama A."/>
            <person name="Uohara A."/>
            <person name="Ohji S."/>
            <person name="Ichikawa N."/>
        </authorList>
    </citation>
    <scope>NUCLEOTIDE SEQUENCE [LARGE SCALE GENOMIC DNA]</scope>
    <source>
        <strain evidence="1 2">NBRC 107573</strain>
    </source>
</reference>
<dbReference type="Proteomes" id="UP000321567">
    <property type="component" value="Unassembled WGS sequence"/>
</dbReference>
<gene>
    <name evidence="1" type="ORF">ROR02_20270</name>
</gene>
<accession>A0A512H8W1</accession>